<comment type="caution">
    <text evidence="1">The sequence shown here is derived from an EMBL/GenBank/DDBJ whole genome shotgun (WGS) entry which is preliminary data.</text>
</comment>
<name>A0A4Z0A7M1_9AGAM</name>
<dbReference type="EMBL" id="SFCI01000125">
    <property type="protein sequence ID" value="TFY82271.1"/>
    <property type="molecule type" value="Genomic_DNA"/>
</dbReference>
<accession>A0A4Z0A7M1</accession>
<protein>
    <submittedName>
        <fullName evidence="1">Uncharacterized protein</fullName>
    </submittedName>
</protein>
<reference evidence="1 2" key="1">
    <citation type="submission" date="2019-02" db="EMBL/GenBank/DDBJ databases">
        <title>Genome sequencing of the rare red list fungi Hericium alpestre (H. flagellum).</title>
        <authorList>
            <person name="Buettner E."/>
            <person name="Kellner H."/>
        </authorList>
    </citation>
    <scope>NUCLEOTIDE SEQUENCE [LARGE SCALE GENOMIC DNA]</scope>
    <source>
        <strain evidence="1 2">DSM 108284</strain>
    </source>
</reference>
<dbReference type="Proteomes" id="UP000298061">
    <property type="component" value="Unassembled WGS sequence"/>
</dbReference>
<evidence type="ECO:0000313" key="2">
    <source>
        <dbReference type="Proteomes" id="UP000298061"/>
    </source>
</evidence>
<keyword evidence="2" id="KW-1185">Reference proteome</keyword>
<dbReference type="AlphaFoldDB" id="A0A4Z0A7M1"/>
<gene>
    <name evidence="1" type="ORF">EWM64_g1736</name>
</gene>
<proteinExistence type="predicted"/>
<evidence type="ECO:0000313" key="1">
    <source>
        <dbReference type="EMBL" id="TFY82271.1"/>
    </source>
</evidence>
<sequence>MLLTPPRHPVTHLNLPLLLDFPTPIDAVLRAVKGTRELALRRRQAARGKIRPGTYLPSRF</sequence>
<organism evidence="1 2">
    <name type="scientific">Hericium alpestre</name>
    <dbReference type="NCBI Taxonomy" id="135208"/>
    <lineage>
        <taxon>Eukaryota</taxon>
        <taxon>Fungi</taxon>
        <taxon>Dikarya</taxon>
        <taxon>Basidiomycota</taxon>
        <taxon>Agaricomycotina</taxon>
        <taxon>Agaricomycetes</taxon>
        <taxon>Russulales</taxon>
        <taxon>Hericiaceae</taxon>
        <taxon>Hericium</taxon>
    </lineage>
</organism>